<reference evidence="2 3" key="1">
    <citation type="journal article" date="2012" name="J. Bacteriol.">
        <title>Genome Sequence of Blastococcus saxobsidens DD2, a Stone-Inhabiting Bacterium.</title>
        <authorList>
            <person name="Chouaia B."/>
            <person name="Crotti E."/>
            <person name="Brusetti L."/>
            <person name="Daffonchio D."/>
            <person name="Essoussi I."/>
            <person name="Nouioui I."/>
            <person name="Sbissi I."/>
            <person name="Ghodhbane-Gtari F."/>
            <person name="Gtari M."/>
            <person name="Vacherie B."/>
            <person name="Barbe V."/>
            <person name="Medigue C."/>
            <person name="Gury J."/>
            <person name="Pujic P."/>
            <person name="Normand P."/>
        </authorList>
    </citation>
    <scope>NUCLEOTIDE SEQUENCE [LARGE SCALE GENOMIC DNA]</scope>
    <source>
        <strain evidence="2 3">DD2</strain>
    </source>
</reference>
<dbReference type="eggNOG" id="COG1502">
    <property type="taxonomic scope" value="Bacteria"/>
</dbReference>
<dbReference type="Proteomes" id="UP000007517">
    <property type="component" value="Chromosome"/>
</dbReference>
<protein>
    <submittedName>
        <fullName evidence="2">Putative Phospholipase</fullName>
    </submittedName>
</protein>
<evidence type="ECO:0000313" key="3">
    <source>
        <dbReference type="Proteomes" id="UP000007517"/>
    </source>
</evidence>
<sequence length="260" mass="27850">MTTGDALVAEAQRFAADLTATVKAVVGGHVEAFGARALHRQGLDHVSVRQEPRTGIPLTVDGAPLLNLTAEYYCVWDSPGQYLAVDESAVKVYAGAKAAGEPLVRYEYLRAATGGWRGDSDERLTEAGLTVGDALSCAARRSALVRGLLWRSHLTALDYSATVNRRLSAVVGAAGGQVLLDQRIRSRGSHHQKLVVIRHRRNPRDDVAFGGGIDLAHSRGDDHQHAGDPQTTAFSAPYGPCPAWHDVQVELRGATSQWSG</sequence>
<accession>H6RMC1</accession>
<dbReference type="Gene3D" id="3.30.870.10">
    <property type="entry name" value="Endonuclease Chain A"/>
    <property type="match status" value="1"/>
</dbReference>
<dbReference type="SUPFAM" id="SSF56024">
    <property type="entry name" value="Phospholipase D/nuclease"/>
    <property type="match status" value="1"/>
</dbReference>
<proteinExistence type="predicted"/>
<keyword evidence="3" id="KW-1185">Reference proteome</keyword>
<dbReference type="AlphaFoldDB" id="H6RMC1"/>
<reference evidence="3" key="2">
    <citation type="submission" date="2012-02" db="EMBL/GenBank/DDBJ databases">
        <title>Complete genome sequence of Blastococcus saxobsidens strain DD2.</title>
        <authorList>
            <person name="Genoscope."/>
        </authorList>
    </citation>
    <scope>NUCLEOTIDE SEQUENCE [LARGE SCALE GENOMIC DNA]</scope>
    <source>
        <strain evidence="3">DD2</strain>
    </source>
</reference>
<name>H6RMC1_BLASD</name>
<feature type="region of interest" description="Disordered" evidence="1">
    <location>
        <begin position="218"/>
        <end position="237"/>
    </location>
</feature>
<organism evidence="2 3">
    <name type="scientific">Blastococcus saxobsidens (strain DD2)</name>
    <dbReference type="NCBI Taxonomy" id="1146883"/>
    <lineage>
        <taxon>Bacteria</taxon>
        <taxon>Bacillati</taxon>
        <taxon>Actinomycetota</taxon>
        <taxon>Actinomycetes</taxon>
        <taxon>Geodermatophilales</taxon>
        <taxon>Geodermatophilaceae</taxon>
        <taxon>Blastococcus</taxon>
    </lineage>
</organism>
<evidence type="ECO:0000313" key="2">
    <source>
        <dbReference type="EMBL" id="CCG02557.1"/>
    </source>
</evidence>
<dbReference type="KEGG" id="bsd:BLASA_1632"/>
<evidence type="ECO:0000256" key="1">
    <source>
        <dbReference type="SAM" id="MobiDB-lite"/>
    </source>
</evidence>
<gene>
    <name evidence="2" type="ordered locus">BLASA_1632</name>
</gene>
<dbReference type="OrthoDB" id="4086179at2"/>
<dbReference type="RefSeq" id="WP_014375450.1">
    <property type="nucleotide sequence ID" value="NC_016943.1"/>
</dbReference>
<dbReference type="HOGENOM" id="CLU_1068190_0_0_11"/>
<dbReference type="STRING" id="1146883.BLASA_1632"/>
<dbReference type="EMBL" id="FO117623">
    <property type="protein sequence ID" value="CCG02557.1"/>
    <property type="molecule type" value="Genomic_DNA"/>
</dbReference>